<dbReference type="EMBL" id="KB306459">
    <property type="protein sequence ID" value="ELT99869.1"/>
    <property type="molecule type" value="Genomic_DNA"/>
</dbReference>
<evidence type="ECO:0000256" key="2">
    <source>
        <dbReference type="ARBA" id="ARBA00022737"/>
    </source>
</evidence>
<reference evidence="6 8" key="2">
    <citation type="journal article" date="2013" name="Nature">
        <title>Insights into bilaterian evolution from three spiralian genomes.</title>
        <authorList>
            <person name="Simakov O."/>
            <person name="Marletaz F."/>
            <person name="Cho S.J."/>
            <person name="Edsinger-Gonzales E."/>
            <person name="Havlak P."/>
            <person name="Hellsten U."/>
            <person name="Kuo D.H."/>
            <person name="Larsson T."/>
            <person name="Lv J."/>
            <person name="Arendt D."/>
            <person name="Savage R."/>
            <person name="Osoegawa K."/>
            <person name="de Jong P."/>
            <person name="Grimwood J."/>
            <person name="Chapman J.A."/>
            <person name="Shapiro H."/>
            <person name="Aerts A."/>
            <person name="Otillar R.P."/>
            <person name="Terry A.Y."/>
            <person name="Boore J.L."/>
            <person name="Grigoriev I.V."/>
            <person name="Lindberg D.R."/>
            <person name="Seaver E.C."/>
            <person name="Weisblat D.A."/>
            <person name="Putnam N.H."/>
            <person name="Rokhsar D.S."/>
        </authorList>
    </citation>
    <scope>NUCLEOTIDE SEQUENCE</scope>
    <source>
        <strain evidence="6 8">I ESC-2004</strain>
    </source>
</reference>
<feature type="coiled-coil region" evidence="3">
    <location>
        <begin position="29"/>
        <end position="56"/>
    </location>
</feature>
<feature type="coiled-coil region" evidence="3">
    <location>
        <begin position="138"/>
        <end position="165"/>
    </location>
</feature>
<dbReference type="InterPro" id="IPR015915">
    <property type="entry name" value="Kelch-typ_b-propeller"/>
</dbReference>
<dbReference type="Pfam" id="PF13949">
    <property type="entry name" value="ALIX_LYPXL_bnd"/>
    <property type="match status" value="1"/>
</dbReference>
<feature type="domain" description="Attractin/MKLN-like beta-propeller" evidence="5">
    <location>
        <begin position="260"/>
        <end position="463"/>
    </location>
</feature>
<evidence type="ECO:0000313" key="6">
    <source>
        <dbReference type="EMBL" id="ELT99869.1"/>
    </source>
</evidence>
<evidence type="ECO:0000259" key="5">
    <source>
        <dbReference type="Pfam" id="PF24981"/>
    </source>
</evidence>
<dbReference type="PANTHER" id="PTHR45632">
    <property type="entry name" value="LD33804P"/>
    <property type="match status" value="1"/>
</dbReference>
<accession>R7U1M9</accession>
<evidence type="ECO:0000313" key="8">
    <source>
        <dbReference type="Proteomes" id="UP000014760"/>
    </source>
</evidence>
<dbReference type="InterPro" id="IPR056737">
    <property type="entry name" value="Beta-prop_ATRN-MKLN-like"/>
</dbReference>
<evidence type="ECO:0000256" key="3">
    <source>
        <dbReference type="SAM" id="Coils"/>
    </source>
</evidence>
<name>R7U1M9_CAPTE</name>
<evidence type="ECO:0000259" key="4">
    <source>
        <dbReference type="Pfam" id="PF13949"/>
    </source>
</evidence>
<dbReference type="InterPro" id="IPR025304">
    <property type="entry name" value="ALIX_V_dom"/>
</dbReference>
<keyword evidence="1" id="KW-0880">Kelch repeat</keyword>
<reference evidence="8" key="1">
    <citation type="submission" date="2012-12" db="EMBL/GenBank/DDBJ databases">
        <authorList>
            <person name="Hellsten U."/>
            <person name="Grimwood J."/>
            <person name="Chapman J.A."/>
            <person name="Shapiro H."/>
            <person name="Aerts A."/>
            <person name="Otillar R.P."/>
            <person name="Terry A.Y."/>
            <person name="Boore J.L."/>
            <person name="Simakov O."/>
            <person name="Marletaz F."/>
            <person name="Cho S.-J."/>
            <person name="Edsinger-Gonzales E."/>
            <person name="Havlak P."/>
            <person name="Kuo D.-H."/>
            <person name="Larsson T."/>
            <person name="Lv J."/>
            <person name="Arendt D."/>
            <person name="Savage R."/>
            <person name="Osoegawa K."/>
            <person name="de Jong P."/>
            <person name="Lindberg D.R."/>
            <person name="Seaver E.C."/>
            <person name="Weisblat D.A."/>
            <person name="Putnam N.H."/>
            <person name="Grigoriev I.V."/>
            <person name="Rokhsar D.S."/>
        </authorList>
    </citation>
    <scope>NUCLEOTIDE SEQUENCE</scope>
    <source>
        <strain evidence="8">I ESC-2004</strain>
    </source>
</reference>
<dbReference type="EMBL" id="AMQN01001906">
    <property type="status" value="NOT_ANNOTATED_CDS"/>
    <property type="molecule type" value="Genomic_DNA"/>
</dbReference>
<dbReference type="EnsemblMetazoa" id="CapteT226937">
    <property type="protein sequence ID" value="CapteP226937"/>
    <property type="gene ID" value="CapteG226937"/>
</dbReference>
<dbReference type="EMBL" id="AMQN01001905">
    <property type="status" value="NOT_ANNOTATED_CDS"/>
    <property type="molecule type" value="Genomic_DNA"/>
</dbReference>
<dbReference type="Gene3D" id="1.20.120.560">
    <property type="entry name" value="alix/aip1 in complex with the ypdl late domain"/>
    <property type="match status" value="1"/>
</dbReference>
<dbReference type="Proteomes" id="UP000014760">
    <property type="component" value="Unassembled WGS sequence"/>
</dbReference>
<dbReference type="InterPro" id="IPR006652">
    <property type="entry name" value="Kelch_1"/>
</dbReference>
<evidence type="ECO:0000313" key="7">
    <source>
        <dbReference type="EnsemblMetazoa" id="CapteP226937"/>
    </source>
</evidence>
<gene>
    <name evidence="6" type="ORF">CAPTEDRAFT_226937</name>
</gene>
<evidence type="ECO:0000256" key="1">
    <source>
        <dbReference type="ARBA" id="ARBA00022441"/>
    </source>
</evidence>
<keyword evidence="8" id="KW-1185">Reference proteome</keyword>
<dbReference type="OrthoDB" id="6413564at2759"/>
<organism evidence="6">
    <name type="scientific">Capitella teleta</name>
    <name type="common">Polychaete worm</name>
    <dbReference type="NCBI Taxonomy" id="283909"/>
    <lineage>
        <taxon>Eukaryota</taxon>
        <taxon>Metazoa</taxon>
        <taxon>Spiralia</taxon>
        <taxon>Lophotrochozoa</taxon>
        <taxon>Annelida</taxon>
        <taxon>Polychaeta</taxon>
        <taxon>Sedentaria</taxon>
        <taxon>Scolecida</taxon>
        <taxon>Capitellidae</taxon>
        <taxon>Capitella</taxon>
    </lineage>
</organism>
<dbReference type="Gene3D" id="2.120.10.80">
    <property type="entry name" value="Kelch-type beta propeller"/>
    <property type="match status" value="1"/>
</dbReference>
<feature type="domain" description="ALIX V-shaped" evidence="4">
    <location>
        <begin position="16"/>
        <end position="183"/>
    </location>
</feature>
<keyword evidence="3" id="KW-0175">Coiled coil</keyword>
<dbReference type="SUPFAM" id="SSF117281">
    <property type="entry name" value="Kelch motif"/>
    <property type="match status" value="1"/>
</dbReference>
<dbReference type="STRING" id="283909.R7U1M9"/>
<dbReference type="Gene3D" id="1.20.140.50">
    <property type="entry name" value="alix/aip1 like domains"/>
    <property type="match status" value="1"/>
</dbReference>
<keyword evidence="2" id="KW-0677">Repeat</keyword>
<dbReference type="Pfam" id="PF24981">
    <property type="entry name" value="Beta-prop_ATRN-LZTR1"/>
    <property type="match status" value="1"/>
</dbReference>
<proteinExistence type="predicted"/>
<dbReference type="OMA" id="IFLMEAQ"/>
<sequence length="489" mass="54674">MKISFTYGRNFVTKIDLENSLPPNAEGPSSNLTQEINRLMNDIDSIQTEREALGKEIHLVKEKIANKIIESLEERGSLDTEIGSPEMAEGLLAPLRERITKCVRQKHLLADIKTIGSKFQEERGKNNRSQRDNKVQDLEAAFHSFEELKSEIQELSKLCNGEAKEILKHRDEVEELCCDRNSERAELLEAIQKTTPDPTTEKKSTTSALNADQATTANQSWFVGDHKGSIWELNSNQNWESITKPYKSTLYSACSVPGGFIITGGHVNKKGTADCVSYQACTRVWKTLPSMITGRYEHSSLCVNNKLYIIGGKSSETCMLNTAETLDLKANKWNSLRLLPRAVLSPFVLIASEKLFVLGGSESNSKYLCENYEHLPDLNVWQPRALMPNECRGGSAVSLHSNIYVVGGETKVCMQYSPSTDQWSMLAKPQLDHWRGPACVLNSKIIVCGGSKHSTIEVYDSEANTWSSLRLQAPRANRLHFALDYSSPI</sequence>
<dbReference type="PANTHER" id="PTHR45632:SF3">
    <property type="entry name" value="KELCH-LIKE PROTEIN 32"/>
    <property type="match status" value="1"/>
</dbReference>
<protein>
    <submittedName>
        <fullName evidence="6 7">Uncharacterized protein</fullName>
    </submittedName>
</protein>
<dbReference type="AlphaFoldDB" id="R7U1M9"/>
<dbReference type="HOGENOM" id="CLU_558068_0_0_1"/>
<reference evidence="7" key="3">
    <citation type="submission" date="2015-06" db="UniProtKB">
        <authorList>
            <consortium name="EnsemblMetazoa"/>
        </authorList>
    </citation>
    <scope>IDENTIFICATION</scope>
</reference>
<dbReference type="SMART" id="SM00612">
    <property type="entry name" value="Kelch"/>
    <property type="match status" value="5"/>
</dbReference>